<name>A0A921G3E5_SPOPS</name>
<reference evidence="1" key="2">
    <citation type="submission" date="2021-09" db="EMBL/GenBank/DDBJ databases">
        <authorList>
            <person name="Gilroy R."/>
        </authorList>
    </citation>
    <scope>NUCLEOTIDE SEQUENCE</scope>
    <source>
        <strain evidence="1">CHK171-7178</strain>
    </source>
</reference>
<accession>A0A921G3E5</accession>
<sequence length="49" mass="5901">MRIEDVYFKELSKETKGRKKKEDTFGFRCKKVLSRGFELISSILNRMRT</sequence>
<proteinExistence type="predicted"/>
<evidence type="ECO:0000313" key="2">
    <source>
        <dbReference type="Proteomes" id="UP000698173"/>
    </source>
</evidence>
<gene>
    <name evidence="1" type="ORF">K8V56_18985</name>
</gene>
<comment type="caution">
    <text evidence="1">The sequence shown here is derived from an EMBL/GenBank/DDBJ whole genome shotgun (WGS) entry which is preliminary data.</text>
</comment>
<reference evidence="1" key="1">
    <citation type="journal article" date="2021" name="PeerJ">
        <title>Extensive microbial diversity within the chicken gut microbiome revealed by metagenomics and culture.</title>
        <authorList>
            <person name="Gilroy R."/>
            <person name="Ravi A."/>
            <person name="Getino M."/>
            <person name="Pursley I."/>
            <person name="Horton D.L."/>
            <person name="Alikhan N.F."/>
            <person name="Baker D."/>
            <person name="Gharbi K."/>
            <person name="Hall N."/>
            <person name="Watson M."/>
            <person name="Adriaenssens E.M."/>
            <person name="Foster-Nyarko E."/>
            <person name="Jarju S."/>
            <person name="Secka A."/>
            <person name="Antonio M."/>
            <person name="Oren A."/>
            <person name="Chaudhuri R.R."/>
            <person name="La Ragione R."/>
            <person name="Hildebrand F."/>
            <person name="Pallen M.J."/>
        </authorList>
    </citation>
    <scope>NUCLEOTIDE SEQUENCE</scope>
    <source>
        <strain evidence="1">CHK171-7178</strain>
    </source>
</reference>
<protein>
    <submittedName>
        <fullName evidence="1">Uncharacterized protein</fullName>
    </submittedName>
</protein>
<dbReference type="Proteomes" id="UP000698173">
    <property type="component" value="Unassembled WGS sequence"/>
</dbReference>
<dbReference type="AlphaFoldDB" id="A0A921G3E5"/>
<evidence type="ECO:0000313" key="1">
    <source>
        <dbReference type="EMBL" id="HJF33857.1"/>
    </source>
</evidence>
<dbReference type="EMBL" id="DYWT01000283">
    <property type="protein sequence ID" value="HJF33857.1"/>
    <property type="molecule type" value="Genomic_DNA"/>
</dbReference>
<organism evidence="1 2">
    <name type="scientific">Sporosarcina psychrophila</name>
    <name type="common">Bacillus psychrophilus</name>
    <dbReference type="NCBI Taxonomy" id="1476"/>
    <lineage>
        <taxon>Bacteria</taxon>
        <taxon>Bacillati</taxon>
        <taxon>Bacillota</taxon>
        <taxon>Bacilli</taxon>
        <taxon>Bacillales</taxon>
        <taxon>Caryophanaceae</taxon>
        <taxon>Sporosarcina</taxon>
    </lineage>
</organism>